<dbReference type="EMBL" id="MN908684">
    <property type="protein sequence ID" value="QIG57682.1"/>
    <property type="molecule type" value="Genomic_DNA"/>
</dbReference>
<dbReference type="KEGG" id="vg:77925186"/>
<gene>
    <name evidence="1" type="primary">11</name>
    <name evidence="1" type="ORF">SEA_SHOYA_11</name>
</gene>
<dbReference type="Pfam" id="PF25681">
    <property type="entry name" value="Phage_TTP_17"/>
    <property type="match status" value="1"/>
</dbReference>
<accession>A0A6G6XHU8</accession>
<proteinExistence type="predicted"/>
<dbReference type="Proteomes" id="UP000501785">
    <property type="component" value="Segment"/>
</dbReference>
<dbReference type="RefSeq" id="YP_010649631.1">
    <property type="nucleotide sequence ID" value="NC_070771.1"/>
</dbReference>
<name>A0A6G6XHU8_9CAUD</name>
<protein>
    <submittedName>
        <fullName evidence="1">Major tail protein</fullName>
    </submittedName>
</protein>
<dbReference type="InterPro" id="IPR058154">
    <property type="entry name" value="Bxb1_TTP-like"/>
</dbReference>
<evidence type="ECO:0000313" key="2">
    <source>
        <dbReference type="Proteomes" id="UP000501785"/>
    </source>
</evidence>
<keyword evidence="2" id="KW-1185">Reference proteome</keyword>
<reference evidence="1 2" key="1">
    <citation type="submission" date="2020-01" db="EMBL/GenBank/DDBJ databases">
        <authorList>
            <person name="Burbank J.R."/>
            <person name="Falkowski A.F."/>
            <person name="Granberg A.K."/>
            <person name="Hofbauer A.R."/>
            <person name="Heubel C."/>
            <person name="Larson S.M."/>
            <person name="Streitz R.J."/>
            <person name="Zoubek K.J."/>
            <person name="Bonilla J.A."/>
            <person name="Klyczek K."/>
            <person name="Garlena R.A."/>
            <person name="Russell D.A."/>
            <person name="Pope W.H."/>
            <person name="Jacobs-Sera D."/>
            <person name="Hatfull G.F."/>
        </authorList>
    </citation>
    <scope>NUCLEOTIDE SEQUENCE [LARGE SCALE GENOMIC DNA]</scope>
</reference>
<dbReference type="GeneID" id="77925186"/>
<evidence type="ECO:0000313" key="1">
    <source>
        <dbReference type="EMBL" id="QIG57682.1"/>
    </source>
</evidence>
<sequence length="217" mass="23622">MATFTEAKGHTPSNIRKILEMAIFVKPAEDDDTAITQVYVTATGLTIPTGYLPVGMVTKDDGATWTRDQESSDVTSYGYAEPVRRDIVSDVTGLSFTMQESKKTTMELFHGLDLSTVTTDSAGNFFFDKASRPAQRKYRVLALGKDGDGPDAVYVARWLTNAQITENGEQAWSEGDEVKYPATFTAYTDSTFGTSFREIWGGPGLDHAAMGFPAPSA</sequence>
<organism evidence="1 2">
    <name type="scientific">Arthrobacter phage Shoya</name>
    <dbReference type="NCBI Taxonomy" id="2704035"/>
    <lineage>
        <taxon>Viruses</taxon>
        <taxon>Duplodnaviria</taxon>
        <taxon>Heunggongvirae</taxon>
        <taxon>Uroviricota</taxon>
        <taxon>Caudoviricetes</taxon>
        <taxon>Shoyavirus</taxon>
        <taxon>Shoyavirus shoya</taxon>
    </lineage>
</organism>